<evidence type="ECO:0000259" key="13">
    <source>
        <dbReference type="PROSITE" id="PS50067"/>
    </source>
</evidence>
<dbReference type="GeneTree" id="ENSGT00940000160597"/>
<evidence type="ECO:0000256" key="2">
    <source>
        <dbReference type="ARBA" id="ARBA00022490"/>
    </source>
</evidence>
<dbReference type="GO" id="GO:0003777">
    <property type="term" value="F:microtubule motor activity"/>
    <property type="evidence" value="ECO:0007669"/>
    <property type="project" value="InterPro"/>
</dbReference>
<keyword evidence="7" id="KW-0206">Cytoskeleton</keyword>
<feature type="coiled-coil region" evidence="11">
    <location>
        <begin position="492"/>
        <end position="603"/>
    </location>
</feature>
<dbReference type="GO" id="GO:0000280">
    <property type="term" value="P:nuclear division"/>
    <property type="evidence" value="ECO:0007669"/>
    <property type="project" value="UniProtKB-ARBA"/>
</dbReference>
<evidence type="ECO:0000256" key="3">
    <source>
        <dbReference type="ARBA" id="ARBA00022741"/>
    </source>
</evidence>
<dbReference type="GO" id="GO:0030071">
    <property type="term" value="P:regulation of mitotic metaphase/anaphase transition"/>
    <property type="evidence" value="ECO:0007669"/>
    <property type="project" value="UniProtKB-ARBA"/>
</dbReference>
<dbReference type="Ensembl" id="ENSCPOT00000019936.2">
    <property type="protein sequence ID" value="ENSCPOP00000018682.2"/>
    <property type="gene ID" value="ENSCPOG00000005214.4"/>
</dbReference>
<dbReference type="CDD" id="cd01374">
    <property type="entry name" value="KISc_CENP_E"/>
    <property type="match status" value="1"/>
</dbReference>
<feature type="coiled-coil region" evidence="11">
    <location>
        <begin position="1612"/>
        <end position="1733"/>
    </location>
</feature>
<dbReference type="PRINTS" id="PR00380">
    <property type="entry name" value="KINESINHEAVY"/>
</dbReference>
<dbReference type="InterPro" id="IPR027640">
    <property type="entry name" value="Kinesin-like_fam"/>
</dbReference>
<sequence>MAEAAAVAVCVRVRPLSSREEELGEAPQIYWKTDHNVIYQVDGSKSFNFDRVFHSNETTANVYEEIAVPIIDSAIQGYNGTIFAYGQTASGKTHTMMGSEDCLGVIPRAIHDIFQKIKKFADREFLLRVSYMEIYNDTIADLLCSTQKMKPLLIREDINRNVYVADLTEEVVYTSEMALRWITKGEKNRHYGTTKMNERSSRSHTIFRMILESREKGEPSNCDGSIKVSHLNLVDLAGSERAAQTGAEGVRFKEGCNINRSLFILGQVIKKLSDEQIGGFINYRDSKLTRILQNSLGGNAKTRIICTITPASFEETLTTLQFASTAKYMKNTPYVNEVSSDEALLKRYRKEIVDLRKQLEEVNIKTRAQEMEKDQLAQLLDEKDLLQKVQDEKIHNLTRMLVTSSSLTSHQELKAKRKRRVTWCFGKINKMKDSNYEREFSIPVNVTTRTSRNAVTLLGEIDETFLESDTFSNTPDTLTEIEWNSATQLLNEENLESELNSLRAKYDNMVLDYEQVRRENEEMRLKLKERSDLDEFEALERKTEKDQEMQLIHEISNLRNLVKHAEVYNQDLENELSSKVALLREKEAEIKKLQNYIDSQKSESTALDSPFPRDNDDDFKEMKQSLFDAETVALDAKREAAFLRSANLELKKQMKELANTCKQMEIDTQVYQSQLEAKKKIQVDLEKELQSAFSEITKLTSLVDGKLPKDLPCNLELERRITDLQKELSKEIKENEALQKEINLLSELKSLPPEIETLKKEMRDRSEELSVVTSERDRLCSEVTQKDSRIQALLEEIGKTTEDLATIQLNYQNTVQELQDFKILCVELEQKYKTVQEENEKMNQQVGSLSRETENLRLSLDTVRTELSDNGPQHQQETAKVQERLHEVEQLQEELERRDAGLQATEQEKALVKQRLQQTLEEVQSLAREKEALSQLCDSLQAERDQLQDTNTDTQEQLRNALESLKQHQETITALKVRISEESSRNLHAEETQGETEHEFHRKLISVDEKQNLETETTGTLTAGVMDSEESEQQRKIRSLLQEKNELQQRLESVTAEKDQLKTDLQANIEMTIENQEELRILGDKLKRQQEIVTQEKKHAIKKDEVLAQTCERLAEVEGELQEKNEQLQEKQQQLLTAQEEMSKMQKKVNEMENLKNELKNQESRLERVEMERLELAQKLHESYEETKSITKERNALKESRESAEAERDQLKEYIRKLEAGVSDSVLHQLNVCLKAVSAGREGGVGQCSHTVSTSHLLAKRPHTEEESAMAPMQLSEHQENIAELRSRVAETEAEEVTSQEDLEESRTSAEEKSNTSLAASSVFRDSLKIQEAQDKQEQPFTGGEKVESPEGREVEERKERSEARDSALPRGEMERLQLCESLEESRRRLSSLAKERDDLQRLQGTLQAERDQLTERVRELSAKHQDTEEELTVAHCCLKEQKETIDKLRVNLSEKEAELVGVEKELEAARQELQKKLQELEEERQCRRAQAAQEAQEARWDAERFKEQLEAQRSALENMDSENRKLTQRLHENLEEMRAVTQERDDLRSVEETLKADRERLRESLEDAVARDLEKQEEARIAHLQLKAHQETIDELRGVVSKKTAEMLNTHVDLESAQAALKAQAQELEKKDHQLLQVENNLKETTFQTEVLKKQMETQNAALESSEKERFRLTEQLDENREEVQFLKEENESLRSAEEALREDKERLQGRLSRAEAQVLQMQKELKMAQVHQREHQETIAGLQRLVSERTEEVATMKADLETSGAQFQEKIRKLQNENERLLSKLKEVSETQKELKDQSVMDCRPCRPREAMSAGRRSPRGAVQHLPGNLREKGLRIGELLKRYSEMATEYECLDGLCLDLEKELEIKKELSTQVNSNLCRLLPETKQFQKLLATNLNRSMEFHRVLCGLKFLLIDVAKMKEEEHESINKFEMALIDEVEKQDELHIKMRQLWQEDRGPASEFRHHKLNELMDMQIEEILKDFSENDFPSMKIELQQALSDQKEMVRFLQEWLRTHFDIEKLKNGLQEQYDSICQVNKLYHNKKHAIVDEALMFDERSAARCTELEQYLDSAREERRALLRGCQVLPASPGSSVQSEPVAWADKSPRVPPGAVQLAIQKIQELQTSLREAKESAVHKEDKIIQMQKEFEQSRDLIVKLEAKVNESNKCLEKSNEMIQELQDKAALGAKPYKHEIEVLKTELVKSDLDKKKIAKEFEKDIASARALVDHQKEVIRQLRENLRRNQQAHETSLVLEPGPDPPRQKPLTCGGGSGIVQNTTVLILKSEFLRLQKELASLTQQNEQLMQQKSELLSNNQQLSKEVSTWKERSLRREPHGEVTCQPVLRSPARVPGDTPQKQQDILAPRGERNVQDPVPKDSPKSRFFDPRSKSFVTPRPVRYFDNSGLGLCPVEQASDTENTDPRLPPSTSLRDAPECRMQ</sequence>
<keyword evidence="5 11" id="KW-0175">Coiled coil</keyword>
<feature type="compositionally biased region" description="Acidic residues" evidence="12">
    <location>
        <begin position="1292"/>
        <end position="1304"/>
    </location>
</feature>
<dbReference type="GO" id="GO:0007051">
    <property type="term" value="P:spindle organization"/>
    <property type="evidence" value="ECO:0007669"/>
    <property type="project" value="UniProtKB-ARBA"/>
</dbReference>
<dbReference type="GO" id="GO:0140694">
    <property type="term" value="P:membraneless organelle assembly"/>
    <property type="evidence" value="ECO:0007669"/>
    <property type="project" value="UniProtKB-ARBA"/>
</dbReference>
<dbReference type="HOGENOM" id="CLU_396864_0_0_1"/>
<feature type="coiled-coil region" evidence="11">
    <location>
        <begin position="1383"/>
        <end position="1572"/>
    </location>
</feature>
<reference evidence="15" key="1">
    <citation type="journal article" date="2011" name="Nature">
        <title>A high-resolution map of human evolutionary constraint using 29 mammals.</title>
        <authorList>
            <person name="Lindblad-Toh K."/>
            <person name="Garber M."/>
            <person name="Zuk O."/>
            <person name="Lin M.F."/>
            <person name="Parker B.J."/>
            <person name="Washietl S."/>
            <person name="Kheradpour P."/>
            <person name="Ernst J."/>
            <person name="Jordan G."/>
            <person name="Mauceli E."/>
            <person name="Ward L.D."/>
            <person name="Lowe C.B."/>
            <person name="Holloway A.K."/>
            <person name="Clamp M."/>
            <person name="Gnerre S."/>
            <person name="Alfoldi J."/>
            <person name="Beal K."/>
            <person name="Chang J."/>
            <person name="Clawson H."/>
            <person name="Cuff J."/>
            <person name="Di Palma F."/>
            <person name="Fitzgerald S."/>
            <person name="Flicek P."/>
            <person name="Guttman M."/>
            <person name="Hubisz M.J."/>
            <person name="Jaffe D.B."/>
            <person name="Jungreis I."/>
            <person name="Kent W.J."/>
            <person name="Kostka D."/>
            <person name="Lara M."/>
            <person name="Martins A.L."/>
            <person name="Massingham T."/>
            <person name="Moltke I."/>
            <person name="Raney B.J."/>
            <person name="Rasmussen M.D."/>
            <person name="Robinson J."/>
            <person name="Stark A."/>
            <person name="Vilella A.J."/>
            <person name="Wen J."/>
            <person name="Xie X."/>
            <person name="Zody M.C."/>
            <person name="Baldwin J."/>
            <person name="Bloom T."/>
            <person name="Chin C.W."/>
            <person name="Heiman D."/>
            <person name="Nicol R."/>
            <person name="Nusbaum C."/>
            <person name="Young S."/>
            <person name="Wilkinson J."/>
            <person name="Worley K.C."/>
            <person name="Kovar C.L."/>
            <person name="Muzny D.M."/>
            <person name="Gibbs R.A."/>
            <person name="Cree A."/>
            <person name="Dihn H.H."/>
            <person name="Fowler G."/>
            <person name="Jhangiani S."/>
            <person name="Joshi V."/>
            <person name="Lee S."/>
            <person name="Lewis L.R."/>
            <person name="Nazareth L.V."/>
            <person name="Okwuonu G."/>
            <person name="Santibanez J."/>
            <person name="Warren W.C."/>
            <person name="Mardis E.R."/>
            <person name="Weinstock G.M."/>
            <person name="Wilson R.K."/>
            <person name="Delehaunty K."/>
            <person name="Dooling D."/>
            <person name="Fronik C."/>
            <person name="Fulton L."/>
            <person name="Fulton B."/>
            <person name="Graves T."/>
            <person name="Minx P."/>
            <person name="Sodergren E."/>
            <person name="Birney E."/>
            <person name="Margulies E.H."/>
            <person name="Herrero J."/>
            <person name="Green E.D."/>
            <person name="Haussler D."/>
            <person name="Siepel A."/>
            <person name="Goldman N."/>
            <person name="Pollard K.S."/>
            <person name="Pedersen J.S."/>
            <person name="Lander E.S."/>
            <person name="Kellis M."/>
        </authorList>
    </citation>
    <scope>NUCLEOTIDE SEQUENCE [LARGE SCALE GENOMIC DNA]</scope>
    <source>
        <strain evidence="15">2N</strain>
    </source>
</reference>
<evidence type="ECO:0000313" key="15">
    <source>
        <dbReference type="Proteomes" id="UP000005447"/>
    </source>
</evidence>
<evidence type="ECO:0000256" key="11">
    <source>
        <dbReference type="SAM" id="Coils"/>
    </source>
</evidence>
<evidence type="ECO:0000256" key="8">
    <source>
        <dbReference type="ARBA" id="ARBA00070169"/>
    </source>
</evidence>
<dbReference type="InParanoid" id="H0W6S8"/>
<proteinExistence type="inferred from homology"/>
<dbReference type="SUPFAM" id="SSF52540">
    <property type="entry name" value="P-loop containing nucleoside triphosphate hydrolases"/>
    <property type="match status" value="1"/>
</dbReference>
<evidence type="ECO:0000256" key="7">
    <source>
        <dbReference type="ARBA" id="ARBA00023212"/>
    </source>
</evidence>
<keyword evidence="6 10" id="KW-0505">Motor protein</keyword>
<keyword evidence="2" id="KW-0963">Cytoplasm</keyword>
<dbReference type="FunCoup" id="H0W6S8">
    <property type="interactions" value="308"/>
</dbReference>
<feature type="compositionally biased region" description="Basic and acidic residues" evidence="12">
    <location>
        <begin position="1326"/>
        <end position="1338"/>
    </location>
</feature>
<feature type="region of interest" description="Disordered" evidence="12">
    <location>
        <begin position="2324"/>
        <end position="2439"/>
    </location>
</feature>
<feature type="region of interest" description="Disordered" evidence="12">
    <location>
        <begin position="1289"/>
        <end position="1377"/>
    </location>
</feature>
<feature type="coiled-coil region" evidence="11">
    <location>
        <begin position="338"/>
        <end position="372"/>
    </location>
</feature>
<feature type="compositionally biased region" description="Basic and acidic residues" evidence="12">
    <location>
        <begin position="1305"/>
        <end position="1314"/>
    </location>
</feature>
<dbReference type="GO" id="GO:0043515">
    <property type="term" value="F:kinetochore binding"/>
    <property type="evidence" value="ECO:0007669"/>
    <property type="project" value="UniProtKB-ARBA"/>
</dbReference>
<dbReference type="GO" id="GO:0005874">
    <property type="term" value="C:microtubule"/>
    <property type="evidence" value="ECO:0007669"/>
    <property type="project" value="TreeGrafter"/>
</dbReference>
<evidence type="ECO:0000256" key="4">
    <source>
        <dbReference type="ARBA" id="ARBA00022840"/>
    </source>
</evidence>
<reference evidence="14" key="3">
    <citation type="submission" date="2025-09" db="UniProtKB">
        <authorList>
            <consortium name="Ensembl"/>
        </authorList>
    </citation>
    <scope>IDENTIFICATION</scope>
    <source>
        <strain evidence="14">2N</strain>
    </source>
</reference>
<dbReference type="InterPro" id="IPR001752">
    <property type="entry name" value="Kinesin_motor_dom"/>
</dbReference>
<feature type="coiled-coil region" evidence="11">
    <location>
        <begin position="640"/>
        <end position="667"/>
    </location>
</feature>
<dbReference type="InterPro" id="IPR019821">
    <property type="entry name" value="Kinesin_motor_CS"/>
</dbReference>
<dbReference type="PANTHER" id="PTHR47968:SF75">
    <property type="entry name" value="CENTROMERE-ASSOCIATED PROTEIN E"/>
    <property type="match status" value="1"/>
</dbReference>
<feature type="coiled-coil region" evidence="11">
    <location>
        <begin position="811"/>
        <end position="978"/>
    </location>
</feature>
<dbReference type="GO" id="GO:0005524">
    <property type="term" value="F:ATP binding"/>
    <property type="evidence" value="ECO:0007669"/>
    <property type="project" value="UniProtKB-UniRule"/>
</dbReference>
<dbReference type="PROSITE" id="PS00411">
    <property type="entry name" value="KINESIN_MOTOR_1"/>
    <property type="match status" value="1"/>
</dbReference>
<feature type="coiled-coil region" evidence="11">
    <location>
        <begin position="1030"/>
        <end position="1064"/>
    </location>
</feature>
<dbReference type="GO" id="GO:0007018">
    <property type="term" value="P:microtubule-based movement"/>
    <property type="evidence" value="ECO:0007669"/>
    <property type="project" value="InterPro"/>
</dbReference>
<keyword evidence="15" id="KW-1185">Reference proteome</keyword>
<feature type="compositionally biased region" description="Basic and acidic residues" evidence="12">
    <location>
        <begin position="1345"/>
        <end position="1377"/>
    </location>
</feature>
<dbReference type="EMBL" id="AAKN02038877">
    <property type="status" value="NOT_ANNOTATED_CDS"/>
    <property type="molecule type" value="Genomic_DNA"/>
</dbReference>
<dbReference type="Pfam" id="PF00225">
    <property type="entry name" value="Kinesin"/>
    <property type="match status" value="1"/>
</dbReference>
<feature type="coiled-coil region" evidence="11">
    <location>
        <begin position="714"/>
        <end position="748"/>
    </location>
</feature>
<accession>H0W6S8</accession>
<evidence type="ECO:0000256" key="1">
    <source>
        <dbReference type="ARBA" id="ARBA00004245"/>
    </source>
</evidence>
<dbReference type="GO" id="GO:0000278">
    <property type="term" value="P:mitotic cell cycle"/>
    <property type="evidence" value="ECO:0007669"/>
    <property type="project" value="TreeGrafter"/>
</dbReference>
<evidence type="ECO:0000256" key="6">
    <source>
        <dbReference type="ARBA" id="ARBA00023175"/>
    </source>
</evidence>
<evidence type="ECO:0000256" key="5">
    <source>
        <dbReference type="ARBA" id="ARBA00023054"/>
    </source>
</evidence>
<feature type="coiled-coil region" evidence="11">
    <location>
        <begin position="1759"/>
        <end position="1800"/>
    </location>
</feature>
<dbReference type="Bgee" id="ENSCPOG00000005214">
    <property type="expression patterns" value="Expressed in testis and 7 other cell types or tissues"/>
</dbReference>
<feature type="coiled-coil region" evidence="11">
    <location>
        <begin position="2221"/>
        <end position="2248"/>
    </location>
</feature>
<dbReference type="Gene3D" id="1.10.287.1490">
    <property type="match status" value="1"/>
</dbReference>
<evidence type="ECO:0000256" key="10">
    <source>
        <dbReference type="PROSITE-ProRule" id="PRU00283"/>
    </source>
</evidence>
<dbReference type="GO" id="GO:0008017">
    <property type="term" value="F:microtubule binding"/>
    <property type="evidence" value="ECO:0007669"/>
    <property type="project" value="InterPro"/>
</dbReference>
<dbReference type="InterPro" id="IPR027417">
    <property type="entry name" value="P-loop_NTPase"/>
</dbReference>
<dbReference type="InterPro" id="IPR036961">
    <property type="entry name" value="Kinesin_motor_dom_sf"/>
</dbReference>
<keyword evidence="3 10" id="KW-0547">Nucleotide-binding</keyword>
<name>H0W6S8_CAVPO</name>
<dbReference type="Proteomes" id="UP000005447">
    <property type="component" value="Unassembled WGS sequence"/>
</dbReference>
<keyword evidence="4 10" id="KW-0067">ATP-binding</keyword>
<feature type="coiled-coil region" evidence="11">
    <location>
        <begin position="2115"/>
        <end position="2184"/>
    </location>
</feature>
<dbReference type="SMART" id="SM00129">
    <property type="entry name" value="KISc"/>
    <property type="match status" value="1"/>
</dbReference>
<protein>
    <recommendedName>
        <fullName evidence="8">Centromere-associated protein E</fullName>
    </recommendedName>
    <alternativeName>
        <fullName evidence="9">Centromere protein E</fullName>
    </alternativeName>
</protein>
<evidence type="ECO:0000313" key="14">
    <source>
        <dbReference type="Ensembl" id="ENSCPOP00000018682.2"/>
    </source>
</evidence>
<dbReference type="GO" id="GO:0000776">
    <property type="term" value="C:kinetochore"/>
    <property type="evidence" value="ECO:0007669"/>
    <property type="project" value="UniProtKB-ARBA"/>
</dbReference>
<feature type="binding site" evidence="10">
    <location>
        <begin position="86"/>
        <end position="93"/>
    </location>
    <ligand>
        <name>ATP</name>
        <dbReference type="ChEBI" id="CHEBI:30616"/>
    </ligand>
</feature>
<evidence type="ECO:0000256" key="12">
    <source>
        <dbReference type="SAM" id="MobiDB-lite"/>
    </source>
</evidence>
<evidence type="ECO:0000256" key="9">
    <source>
        <dbReference type="ARBA" id="ARBA00081766"/>
    </source>
</evidence>
<feature type="compositionally biased region" description="Basic and acidic residues" evidence="12">
    <location>
        <begin position="2366"/>
        <end position="2389"/>
    </location>
</feature>
<feature type="region of interest" description="Disordered" evidence="12">
    <location>
        <begin position="1185"/>
        <end position="1206"/>
    </location>
</feature>
<gene>
    <name evidence="14" type="primary">LOC100715877</name>
</gene>
<reference evidence="14" key="2">
    <citation type="submission" date="2025-08" db="UniProtKB">
        <authorList>
            <consortium name="Ensembl"/>
        </authorList>
    </citation>
    <scope>IDENTIFICATION</scope>
    <source>
        <strain evidence="14">2N</strain>
    </source>
</reference>
<dbReference type="VEuPathDB" id="HostDB:ENSCPOG00000005214"/>
<feature type="domain" description="Kinesin motor" evidence="13">
    <location>
        <begin position="6"/>
        <end position="329"/>
    </location>
</feature>
<dbReference type="PROSITE" id="PS50067">
    <property type="entry name" value="KINESIN_MOTOR_2"/>
    <property type="match status" value="1"/>
</dbReference>
<dbReference type="PANTHER" id="PTHR47968">
    <property type="entry name" value="CENTROMERE PROTEIN E"/>
    <property type="match status" value="1"/>
</dbReference>
<dbReference type="Gene3D" id="3.40.850.10">
    <property type="entry name" value="Kinesin motor domain"/>
    <property type="match status" value="1"/>
</dbReference>
<dbReference type="OMA" id="ENECFSA"/>
<feature type="compositionally biased region" description="Basic and acidic residues" evidence="12">
    <location>
        <begin position="2324"/>
        <end position="2337"/>
    </location>
</feature>
<dbReference type="GO" id="GO:0008608">
    <property type="term" value="P:attachment of spindle microtubules to kinetochore"/>
    <property type="evidence" value="ECO:0007669"/>
    <property type="project" value="UniProtKB-ARBA"/>
</dbReference>
<organism evidence="14 15">
    <name type="scientific">Cavia porcellus</name>
    <name type="common">Guinea pig</name>
    <dbReference type="NCBI Taxonomy" id="10141"/>
    <lineage>
        <taxon>Eukaryota</taxon>
        <taxon>Metazoa</taxon>
        <taxon>Chordata</taxon>
        <taxon>Craniata</taxon>
        <taxon>Vertebrata</taxon>
        <taxon>Euteleostomi</taxon>
        <taxon>Mammalia</taxon>
        <taxon>Eutheria</taxon>
        <taxon>Euarchontoglires</taxon>
        <taxon>Glires</taxon>
        <taxon>Rodentia</taxon>
        <taxon>Hystricomorpha</taxon>
        <taxon>Caviidae</taxon>
        <taxon>Cavia</taxon>
    </lineage>
</organism>
<dbReference type="FunFam" id="3.40.850.10:FF:000026">
    <property type="entry name" value="Centromere-associated protein E"/>
    <property type="match status" value="1"/>
</dbReference>
<comment type="subcellular location">
    <subcellularLocation>
        <location evidence="1">Cytoplasm</location>
        <location evidence="1">Cytoskeleton</location>
    </subcellularLocation>
</comment>
<comment type="similarity">
    <text evidence="10">Belongs to the TRAFAC class myosin-kinesin ATPase superfamily. Kinesin family.</text>
</comment>
<dbReference type="STRING" id="10141.ENSCPOP00000018682"/>